<feature type="compositionally biased region" description="Basic and acidic residues" evidence="13">
    <location>
        <begin position="30"/>
        <end position="41"/>
    </location>
</feature>
<evidence type="ECO:0000256" key="9">
    <source>
        <dbReference type="ARBA" id="ARBA00023242"/>
    </source>
</evidence>
<dbReference type="SUPFAM" id="SSF57701">
    <property type="entry name" value="Zn2/Cys6 DNA-binding domain"/>
    <property type="match status" value="1"/>
</dbReference>
<keyword evidence="4" id="KW-0378">Hydrolase</keyword>
<evidence type="ECO:0000256" key="4">
    <source>
        <dbReference type="ARBA" id="ARBA00022801"/>
    </source>
</evidence>
<name>V5I5L2_BYSSN</name>
<organism evidence="15 16">
    <name type="scientific">Byssochlamys spectabilis (strain No. 5 / NBRC 109023)</name>
    <name type="common">Paecilomyces variotii</name>
    <dbReference type="NCBI Taxonomy" id="1356009"/>
    <lineage>
        <taxon>Eukaryota</taxon>
        <taxon>Fungi</taxon>
        <taxon>Dikarya</taxon>
        <taxon>Ascomycota</taxon>
        <taxon>Pezizomycotina</taxon>
        <taxon>Eurotiomycetes</taxon>
        <taxon>Eurotiomycetidae</taxon>
        <taxon>Eurotiales</taxon>
        <taxon>Thermoascaceae</taxon>
        <taxon>Paecilomyces</taxon>
    </lineage>
</organism>
<dbReference type="GO" id="GO:0000978">
    <property type="term" value="F:RNA polymerase II cis-regulatory region sequence-specific DNA binding"/>
    <property type="evidence" value="ECO:0007669"/>
    <property type="project" value="TreeGrafter"/>
</dbReference>
<dbReference type="GO" id="GO:0008270">
    <property type="term" value="F:zinc ion binding"/>
    <property type="evidence" value="ECO:0007669"/>
    <property type="project" value="InterPro"/>
</dbReference>
<evidence type="ECO:0000256" key="1">
    <source>
        <dbReference type="ARBA" id="ARBA00009865"/>
    </source>
</evidence>
<keyword evidence="5" id="KW-0862">Zinc</keyword>
<gene>
    <name evidence="15" type="ORF">PVAR5_8105</name>
</gene>
<evidence type="ECO:0000313" key="15">
    <source>
        <dbReference type="EMBL" id="GAD99390.1"/>
    </source>
</evidence>
<keyword evidence="6" id="KW-0805">Transcription regulation</keyword>
<feature type="compositionally biased region" description="Polar residues" evidence="13">
    <location>
        <begin position="56"/>
        <end position="76"/>
    </location>
</feature>
<sequence length="1291" mass="144455">MSWRSAEDELVLEQLTESGFRVRARGVSRRSPDTVCEKPDTTRTAGKPPAALQGKLPSSQVVCPDNSDSMSASQENMFRLSERPEAEPRPRKRRRRTMACTQCRSRKLKCDREYPTCSRCKKSKTPSKCTYEDGFLWQQPNTVPSSGFQDRVSTGADVSHSAYVAAQRLTSSPDSEIGTAPGQRGFPEKCYKEKRDGFLETVLGQTIPPASRQSKDDAAEVPRSTTASRPTGVSHNATGTLGVMSASQPLNMENRVMARGKETRTRFNGGGIFANLMVQFFDLRTFIEGIKAANPNMVRLRLDMETLKRGHHKKKLNQPLLMPDVPTLVAMLPSREIVEELVDVYSTYIESTHRILHMPSFRQEINDFWGKRENLSLISAPFLVQLMLVLACAWNLVDPDRLTDLGAATLKRYTALDYIVQADNWLETMHIKRPDVVTLRIHCLLLIAKNNQGIKRSRAWLTTGSLVKMAMLAGYHRDPDQWTGITVFNKEMRRRIWSTILELDLQVSIDRGMPPTLQASDYDTCPAANINDEELNADSTELPPEQPLTNPTDTSFHAFLSQSLPLRLKACALMNGPRITCTYEDIQRIDYELTCALSSIPSWTVPDPTDQKMVQKTMLWTALLETKLCQCLLAIHTPFAVEAHREPMFIPSSRTRLEVATTMLSRQQLLYETSTQLSLCHLTDSISQACLSVCHHLYATNLGYTSVLARQVVPAITGSLLGLVDKTLDALESKARVVVKGAKYFFFTNMIRALVKSKLWPHETDLHKKQAVDRIASFAYNLLSRHTDPRNDKTQPTQEPTPGSSSDLFPANLDGILPQSMDLSFTPPGDFDAFLDAFNWEDMAALIVLKRVFTVAFTVGYRFRHMILFAFLALGLLFSFHPVRAEPAARFIGTFPDTDEYPLPNLGNLEAHDPNIIVHDNTYYAFHGGIGIPYFKATNLSGPWESRGKVLQKPSVIKKGMRKRPWAPSVVEKDGTFYCYYAVTKGGTRQSAIGVATTTNIDDGPWVDHGAVVSTGSSGPNYDMFPYTVSNAIDPAVMQDPADGKFWFTWGSYWTNIWQVPLSDDLLSVENPQSPDAKNVAYMTLDGKRNVILEKYPVNHDPQGLRPIEGSFMSYRKPYYYLWFSRGKCCNFPQNRVLAPVGHEYSIRVGRATNIRGPYVDKDGLKLTESGGTIVYGSNHGDVYAPGGLGVLTEPGTDQDILYYHYLNKSIGLAHKDAHLGWNYLTYEDGWPVAKYEKPSNSSGDADSSDDDGSSGDSDDKGKHNAGNDMEGLISLQWCIIPLFLSLYFHL</sequence>
<comment type="similarity">
    <text evidence="1">Belongs to the glycosyl hydrolase 43 family.</text>
</comment>
<evidence type="ECO:0000256" key="13">
    <source>
        <dbReference type="SAM" id="MobiDB-lite"/>
    </source>
</evidence>
<feature type="region of interest" description="Disordered" evidence="13">
    <location>
        <begin position="205"/>
        <end position="240"/>
    </location>
</feature>
<evidence type="ECO:0000256" key="7">
    <source>
        <dbReference type="ARBA" id="ARBA00023125"/>
    </source>
</evidence>
<dbReference type="SMART" id="SM00066">
    <property type="entry name" value="GAL4"/>
    <property type="match status" value="1"/>
</dbReference>
<evidence type="ECO:0000256" key="12">
    <source>
        <dbReference type="PIRSR" id="PIRSR606710-2"/>
    </source>
</evidence>
<dbReference type="SMART" id="SM00906">
    <property type="entry name" value="Fungal_trans"/>
    <property type="match status" value="1"/>
</dbReference>
<protein>
    <submittedName>
        <fullName evidence="15">C6 transcription factor, putative</fullName>
    </submittedName>
</protein>
<dbReference type="Proteomes" id="UP000018001">
    <property type="component" value="Unassembled WGS sequence"/>
</dbReference>
<evidence type="ECO:0000256" key="3">
    <source>
        <dbReference type="ARBA" id="ARBA00022729"/>
    </source>
</evidence>
<accession>V5I5L2</accession>
<evidence type="ECO:0000256" key="8">
    <source>
        <dbReference type="ARBA" id="ARBA00023163"/>
    </source>
</evidence>
<dbReference type="GO" id="GO:0005975">
    <property type="term" value="P:carbohydrate metabolic process"/>
    <property type="evidence" value="ECO:0007669"/>
    <property type="project" value="InterPro"/>
</dbReference>
<dbReference type="InParanoid" id="V5I5L2"/>
<dbReference type="InterPro" id="IPR001138">
    <property type="entry name" value="Zn2Cys6_DnaBD"/>
</dbReference>
<dbReference type="HOGENOM" id="CLU_262222_0_0_1"/>
<feature type="compositionally biased region" description="Basic and acidic residues" evidence="13">
    <location>
        <begin position="80"/>
        <end position="89"/>
    </location>
</feature>
<evidence type="ECO:0000256" key="2">
    <source>
        <dbReference type="ARBA" id="ARBA00022723"/>
    </source>
</evidence>
<dbReference type="GO" id="GO:0004553">
    <property type="term" value="F:hydrolase activity, hydrolyzing O-glycosyl compounds"/>
    <property type="evidence" value="ECO:0007669"/>
    <property type="project" value="InterPro"/>
</dbReference>
<comment type="caution">
    <text evidence="15">The sequence shown here is derived from an EMBL/GenBank/DDBJ whole genome shotgun (WGS) entry which is preliminary data.</text>
</comment>
<evidence type="ECO:0000256" key="10">
    <source>
        <dbReference type="ARBA" id="ARBA00023295"/>
    </source>
</evidence>
<dbReference type="SUPFAM" id="SSF75005">
    <property type="entry name" value="Arabinanase/levansucrase/invertase"/>
    <property type="match status" value="1"/>
</dbReference>
<feature type="site" description="Important for catalytic activity, responsible for pKa modulation of the active site Glu and correct orientation of both the proton donor and substrate" evidence="12">
    <location>
        <position position="1034"/>
    </location>
</feature>
<dbReference type="Gene3D" id="4.10.240.10">
    <property type="entry name" value="Zn(2)-C6 fungal-type DNA-binding domain"/>
    <property type="match status" value="1"/>
</dbReference>
<dbReference type="PANTHER" id="PTHR31944">
    <property type="entry name" value="HEME-RESPONSIVE ZINC FINGER TRANSCRIPTION FACTOR HAP1"/>
    <property type="match status" value="1"/>
</dbReference>
<proteinExistence type="inferred from homology"/>
<feature type="compositionally biased region" description="Polar residues" evidence="13">
    <location>
        <begin position="794"/>
        <end position="807"/>
    </location>
</feature>
<dbReference type="EMBL" id="BAUL01000295">
    <property type="protein sequence ID" value="GAD99390.1"/>
    <property type="molecule type" value="Genomic_DNA"/>
</dbReference>
<feature type="active site" description="Proton donor" evidence="11">
    <location>
        <position position="1109"/>
    </location>
</feature>
<dbReference type="PROSITE" id="PS50048">
    <property type="entry name" value="ZN2_CY6_FUNGAL_2"/>
    <property type="match status" value="1"/>
</dbReference>
<dbReference type="GO" id="GO:0001228">
    <property type="term" value="F:DNA-binding transcription activator activity, RNA polymerase II-specific"/>
    <property type="evidence" value="ECO:0007669"/>
    <property type="project" value="TreeGrafter"/>
</dbReference>
<dbReference type="InterPro" id="IPR007219">
    <property type="entry name" value="XnlR_reg_dom"/>
</dbReference>
<dbReference type="CDD" id="cd00067">
    <property type="entry name" value="GAL4"/>
    <property type="match status" value="1"/>
</dbReference>
<evidence type="ECO:0000256" key="6">
    <source>
        <dbReference type="ARBA" id="ARBA00023015"/>
    </source>
</evidence>
<dbReference type="CDD" id="cd12148">
    <property type="entry name" value="fungal_TF_MHR"/>
    <property type="match status" value="1"/>
</dbReference>
<dbReference type="InterPro" id="IPR006710">
    <property type="entry name" value="Glyco_hydro_43"/>
</dbReference>
<evidence type="ECO:0000259" key="14">
    <source>
        <dbReference type="PROSITE" id="PS50048"/>
    </source>
</evidence>
<dbReference type="InterPro" id="IPR023296">
    <property type="entry name" value="Glyco_hydro_beta-prop_sf"/>
</dbReference>
<keyword evidence="16" id="KW-1185">Reference proteome</keyword>
<dbReference type="GO" id="GO:0005634">
    <property type="term" value="C:nucleus"/>
    <property type="evidence" value="ECO:0007669"/>
    <property type="project" value="TreeGrafter"/>
</dbReference>
<dbReference type="PANTHER" id="PTHR31944:SF130">
    <property type="entry name" value="ZN(II)2CYS6 TRANSCRIPTION FACTO (EUROFUNG)"/>
    <property type="match status" value="1"/>
</dbReference>
<dbReference type="Pfam" id="PF00172">
    <property type="entry name" value="Zn_clus"/>
    <property type="match status" value="1"/>
</dbReference>
<reference evidence="16" key="1">
    <citation type="journal article" date="2014" name="Genome Announc.">
        <title>Draft genome sequence of the formaldehyde-resistant fungus Byssochlamys spectabilis No. 5 (anamorph Paecilomyces variotii No. 5) (NBRC109023).</title>
        <authorList>
            <person name="Oka T."/>
            <person name="Ekino K."/>
            <person name="Fukuda K."/>
            <person name="Nomura Y."/>
        </authorList>
    </citation>
    <scope>NUCLEOTIDE SEQUENCE [LARGE SCALE GENOMIC DNA]</scope>
    <source>
        <strain evidence="16">No. 5 / NBRC 109023</strain>
    </source>
</reference>
<dbReference type="PROSITE" id="PS00463">
    <property type="entry name" value="ZN2_CY6_FUNGAL_1"/>
    <property type="match status" value="1"/>
</dbReference>
<keyword evidence="2" id="KW-0479">Metal-binding</keyword>
<feature type="region of interest" description="Disordered" evidence="13">
    <location>
        <begin position="23"/>
        <end position="98"/>
    </location>
</feature>
<dbReference type="OrthoDB" id="4236860at2759"/>
<dbReference type="InterPro" id="IPR036864">
    <property type="entry name" value="Zn2-C6_fun-type_DNA-bd_sf"/>
</dbReference>
<keyword evidence="8" id="KW-0804">Transcription</keyword>
<feature type="active site" description="Proton acceptor" evidence="11">
    <location>
        <position position="913"/>
    </location>
</feature>
<dbReference type="GO" id="GO:0006351">
    <property type="term" value="P:DNA-templated transcription"/>
    <property type="evidence" value="ECO:0007669"/>
    <property type="project" value="InterPro"/>
</dbReference>
<feature type="region of interest" description="Disordered" evidence="13">
    <location>
        <begin position="1238"/>
        <end position="1266"/>
    </location>
</feature>
<dbReference type="InterPro" id="IPR051430">
    <property type="entry name" value="Fungal_TF_Env_Response"/>
</dbReference>
<evidence type="ECO:0000313" key="16">
    <source>
        <dbReference type="Proteomes" id="UP000018001"/>
    </source>
</evidence>
<dbReference type="Pfam" id="PF04616">
    <property type="entry name" value="Glyco_hydro_43"/>
    <property type="match status" value="1"/>
</dbReference>
<keyword evidence="3" id="KW-0732">Signal</keyword>
<feature type="compositionally biased region" description="Polar residues" evidence="13">
    <location>
        <begin position="223"/>
        <end position="240"/>
    </location>
</feature>
<evidence type="ECO:0000256" key="5">
    <source>
        <dbReference type="ARBA" id="ARBA00022833"/>
    </source>
</evidence>
<dbReference type="CDD" id="cd18831">
    <property type="entry name" value="GH43_AnAbnA-like"/>
    <property type="match status" value="1"/>
</dbReference>
<dbReference type="eggNOG" id="ENOG502SH73">
    <property type="taxonomic scope" value="Eukaryota"/>
</dbReference>
<feature type="domain" description="Zn(2)-C6 fungal-type" evidence="14">
    <location>
        <begin position="99"/>
        <end position="131"/>
    </location>
</feature>
<dbReference type="Pfam" id="PF04082">
    <property type="entry name" value="Fungal_trans"/>
    <property type="match status" value="1"/>
</dbReference>
<feature type="region of interest" description="Disordered" evidence="13">
    <location>
        <begin position="786"/>
        <end position="807"/>
    </location>
</feature>
<keyword evidence="7" id="KW-0238">DNA-binding</keyword>
<keyword evidence="10" id="KW-0326">Glycosidase</keyword>
<keyword evidence="9" id="KW-0539">Nucleus</keyword>
<evidence type="ECO:0000256" key="11">
    <source>
        <dbReference type="PIRSR" id="PIRSR606710-1"/>
    </source>
</evidence>
<dbReference type="Gene3D" id="2.115.10.20">
    <property type="entry name" value="Glycosyl hydrolase domain, family 43"/>
    <property type="match status" value="1"/>
</dbReference>